<evidence type="ECO:0000259" key="1">
    <source>
        <dbReference type="PROSITE" id="PS50041"/>
    </source>
</evidence>
<organism evidence="2 3">
    <name type="scientific">Drosophila rubida</name>
    <dbReference type="NCBI Taxonomy" id="30044"/>
    <lineage>
        <taxon>Eukaryota</taxon>
        <taxon>Metazoa</taxon>
        <taxon>Ecdysozoa</taxon>
        <taxon>Arthropoda</taxon>
        <taxon>Hexapoda</taxon>
        <taxon>Insecta</taxon>
        <taxon>Pterygota</taxon>
        <taxon>Neoptera</taxon>
        <taxon>Endopterygota</taxon>
        <taxon>Diptera</taxon>
        <taxon>Brachycera</taxon>
        <taxon>Muscomorpha</taxon>
        <taxon>Ephydroidea</taxon>
        <taxon>Drosophilidae</taxon>
        <taxon>Drosophila</taxon>
    </lineage>
</organism>
<gene>
    <name evidence="2" type="ORF">KR093_001890</name>
</gene>
<dbReference type="Proteomes" id="UP001200034">
    <property type="component" value="Unassembled WGS sequence"/>
</dbReference>
<dbReference type="InterPro" id="IPR016186">
    <property type="entry name" value="C-type_lectin-like/link_sf"/>
</dbReference>
<accession>A0AAD4K3P9</accession>
<reference evidence="2" key="1">
    <citation type="journal article" date="2021" name="Mol. Ecol. Resour.">
        <title>Phylogenomic analyses of the genus Drosophila reveals genomic signals of climate adaptation.</title>
        <authorList>
            <person name="Li F."/>
            <person name="Rane R.V."/>
            <person name="Luria V."/>
            <person name="Xiong Z."/>
            <person name="Chen J."/>
            <person name="Li Z."/>
            <person name="Catullo R.A."/>
            <person name="Griffin P.C."/>
            <person name="Schiffer M."/>
            <person name="Pearce S."/>
            <person name="Lee S.F."/>
            <person name="McElroy K."/>
            <person name="Stocker A."/>
            <person name="Shirriffs J."/>
            <person name="Cockerell F."/>
            <person name="Coppin C."/>
            <person name="Sgro C.M."/>
            <person name="Karger A."/>
            <person name="Cain J.W."/>
            <person name="Weber J.A."/>
            <person name="Santpere G."/>
            <person name="Kirschner M.W."/>
            <person name="Hoffmann A.A."/>
            <person name="Oakeshott J.G."/>
            <person name="Zhang G."/>
        </authorList>
    </citation>
    <scope>NUCLEOTIDE SEQUENCE</scope>
    <source>
        <strain evidence="2">BGI-SZ-2011g</strain>
    </source>
</reference>
<dbReference type="InterPro" id="IPR001304">
    <property type="entry name" value="C-type_lectin-like"/>
</dbReference>
<dbReference type="PANTHER" id="PTHR22803">
    <property type="entry name" value="MANNOSE, PHOSPHOLIPASE, LECTIN RECEPTOR RELATED"/>
    <property type="match status" value="1"/>
</dbReference>
<protein>
    <recommendedName>
        <fullName evidence="1">C-type lectin domain-containing protein</fullName>
    </recommendedName>
</protein>
<evidence type="ECO:0000313" key="3">
    <source>
        <dbReference type="Proteomes" id="UP001200034"/>
    </source>
</evidence>
<evidence type="ECO:0000313" key="2">
    <source>
        <dbReference type="EMBL" id="KAH8376880.1"/>
    </source>
</evidence>
<name>A0AAD4K3P9_9MUSC</name>
<dbReference type="SMART" id="SM00034">
    <property type="entry name" value="CLECT"/>
    <property type="match status" value="1"/>
</dbReference>
<sequence length="157" mass="18424">MEAKFDGLEKNMEQKLDDLRKSIEAKVERRPFEKIGSKFYYIEQSENLNWFQAVHKCRILGGQLVSIKNLVEFNAIVSKLVSGKNYWIDITDLGSEGEFRSMQTGLKATYFNWHKNNPDNWKNAEHCGEIWFHDNKHLMNDGDCKSRKLFICQPDNC</sequence>
<dbReference type="PROSITE" id="PS50041">
    <property type="entry name" value="C_TYPE_LECTIN_2"/>
    <property type="match status" value="1"/>
</dbReference>
<keyword evidence="3" id="KW-1185">Reference proteome</keyword>
<dbReference type="InterPro" id="IPR016187">
    <property type="entry name" value="CTDL_fold"/>
</dbReference>
<dbReference type="Gene3D" id="3.10.100.10">
    <property type="entry name" value="Mannose-Binding Protein A, subunit A"/>
    <property type="match status" value="1"/>
</dbReference>
<feature type="domain" description="C-type lectin" evidence="1">
    <location>
        <begin position="35"/>
        <end position="153"/>
    </location>
</feature>
<comment type="caution">
    <text evidence="2">The sequence shown here is derived from an EMBL/GenBank/DDBJ whole genome shotgun (WGS) entry which is preliminary data.</text>
</comment>
<dbReference type="SUPFAM" id="SSF56436">
    <property type="entry name" value="C-type lectin-like"/>
    <property type="match status" value="1"/>
</dbReference>
<proteinExistence type="predicted"/>
<dbReference type="CDD" id="cd00037">
    <property type="entry name" value="CLECT"/>
    <property type="match status" value="1"/>
</dbReference>
<dbReference type="Pfam" id="PF00059">
    <property type="entry name" value="Lectin_C"/>
    <property type="match status" value="1"/>
</dbReference>
<dbReference type="EMBL" id="JAJJHW010001127">
    <property type="protein sequence ID" value="KAH8376880.1"/>
    <property type="molecule type" value="Genomic_DNA"/>
</dbReference>
<dbReference type="InterPro" id="IPR050111">
    <property type="entry name" value="C-type_lectin/snaclec_domain"/>
</dbReference>
<dbReference type="AlphaFoldDB" id="A0AAD4K3P9"/>